<evidence type="ECO:0000259" key="1">
    <source>
        <dbReference type="Pfam" id="PF11716"/>
    </source>
</evidence>
<dbReference type="Proteomes" id="UP000250434">
    <property type="component" value="Chromosome"/>
</dbReference>
<dbReference type="InterPro" id="IPR024344">
    <property type="entry name" value="MDMPI_metal-binding"/>
</dbReference>
<dbReference type="InterPro" id="IPR017517">
    <property type="entry name" value="Maleyloyr_isom"/>
</dbReference>
<protein>
    <submittedName>
        <fullName evidence="2">TIGR03086 family protein</fullName>
    </submittedName>
</protein>
<dbReference type="GO" id="GO:0046872">
    <property type="term" value="F:metal ion binding"/>
    <property type="evidence" value="ECO:0007669"/>
    <property type="project" value="InterPro"/>
</dbReference>
<accession>A0A344LJG8</accession>
<dbReference type="InterPro" id="IPR034660">
    <property type="entry name" value="DinB/YfiT-like"/>
</dbReference>
<reference evidence="2 3" key="1">
    <citation type="submission" date="2016-04" db="EMBL/GenBank/DDBJ databases">
        <title>Complete genome sequence and analysis of deep-sea sediment isolate, Amycolatopsis sp. WP1.</title>
        <authorList>
            <person name="Wang H."/>
            <person name="Chen S."/>
            <person name="Wu Q."/>
        </authorList>
    </citation>
    <scope>NUCLEOTIDE SEQUENCE [LARGE SCALE GENOMIC DNA]</scope>
    <source>
        <strain evidence="2 3">WP1</strain>
    </source>
</reference>
<dbReference type="NCBIfam" id="TIGR03086">
    <property type="entry name" value="TIGR03086 family metal-binding protein"/>
    <property type="match status" value="1"/>
</dbReference>
<dbReference type="RefSeq" id="WP_113697262.1">
    <property type="nucleotide sequence ID" value="NZ_CP015163.1"/>
</dbReference>
<proteinExistence type="predicted"/>
<evidence type="ECO:0000313" key="3">
    <source>
        <dbReference type="Proteomes" id="UP000250434"/>
    </source>
</evidence>
<evidence type="ECO:0000313" key="2">
    <source>
        <dbReference type="EMBL" id="AXB48192.1"/>
    </source>
</evidence>
<name>A0A344LJG8_9PSEU</name>
<dbReference type="KEGG" id="aab:A4R43_00365"/>
<gene>
    <name evidence="2" type="ORF">A4R43_00365</name>
</gene>
<dbReference type="Gene3D" id="1.20.120.450">
    <property type="entry name" value="dinb family like domain"/>
    <property type="match status" value="1"/>
</dbReference>
<dbReference type="AlphaFoldDB" id="A0A344LJG8"/>
<dbReference type="EMBL" id="CP015163">
    <property type="protein sequence ID" value="AXB48192.1"/>
    <property type="molecule type" value="Genomic_DNA"/>
</dbReference>
<dbReference type="InterPro" id="IPR017520">
    <property type="entry name" value="CHP03086"/>
</dbReference>
<sequence>MPINELRILDALATRTSLDLVARLEPADLAKPTPCEAWTLHGLLAHMTTQHLGFAAAANGDGDPDHWKLVPLGEDPVATYRESVNKVLNAFAANDIADRKFPLPEFTTEFTFTAEQAIGFHFVDYVVHAWDVARTLRLPIHFQREVLDYATRIAESVPDGQSRLEPGAAFGPAADTTGLSGLDRIVALLGRSPHWPDH</sequence>
<organism evidence="2 3">
    <name type="scientific">Amycolatopsis albispora</name>
    <dbReference type="NCBI Taxonomy" id="1804986"/>
    <lineage>
        <taxon>Bacteria</taxon>
        <taxon>Bacillati</taxon>
        <taxon>Actinomycetota</taxon>
        <taxon>Actinomycetes</taxon>
        <taxon>Pseudonocardiales</taxon>
        <taxon>Pseudonocardiaceae</taxon>
        <taxon>Amycolatopsis</taxon>
    </lineage>
</organism>
<dbReference type="Pfam" id="PF11716">
    <property type="entry name" value="MDMPI_N"/>
    <property type="match status" value="1"/>
</dbReference>
<dbReference type="SUPFAM" id="SSF109854">
    <property type="entry name" value="DinB/YfiT-like putative metalloenzymes"/>
    <property type="match status" value="1"/>
</dbReference>
<keyword evidence="3" id="KW-1185">Reference proteome</keyword>
<feature type="domain" description="Mycothiol-dependent maleylpyruvate isomerase metal-binding" evidence="1">
    <location>
        <begin position="13"/>
        <end position="133"/>
    </location>
</feature>
<dbReference type="NCBIfam" id="TIGR03083">
    <property type="entry name" value="maleylpyruvate isomerase family mycothiol-dependent enzyme"/>
    <property type="match status" value="1"/>
</dbReference>
<dbReference type="OrthoDB" id="5185819at2"/>